<dbReference type="WBParaSite" id="GPUH_0002662201-mRNA-1">
    <property type="protein sequence ID" value="GPUH_0002662201-mRNA-1"/>
    <property type="gene ID" value="GPUH_0002662201"/>
</dbReference>
<dbReference type="EMBL" id="UYRT01112152">
    <property type="protein sequence ID" value="VDN45774.1"/>
    <property type="molecule type" value="Genomic_DNA"/>
</dbReference>
<gene>
    <name evidence="1" type="ORF">GPUH_LOCUS26593</name>
</gene>
<dbReference type="Proteomes" id="UP000271098">
    <property type="component" value="Unassembled WGS sequence"/>
</dbReference>
<dbReference type="SUPFAM" id="SSF46934">
    <property type="entry name" value="UBA-like"/>
    <property type="match status" value="1"/>
</dbReference>
<keyword evidence="2" id="KW-1185">Reference proteome</keyword>
<accession>A0A183F051</accession>
<evidence type="ECO:0000313" key="3">
    <source>
        <dbReference type="WBParaSite" id="GPUH_0002662201-mRNA-1"/>
    </source>
</evidence>
<name>A0A183F051_9BILA</name>
<reference evidence="1 2" key="2">
    <citation type="submission" date="2018-11" db="EMBL/GenBank/DDBJ databases">
        <authorList>
            <consortium name="Pathogen Informatics"/>
        </authorList>
    </citation>
    <scope>NUCLEOTIDE SEQUENCE [LARGE SCALE GENOMIC DNA]</scope>
</reference>
<dbReference type="Gene3D" id="1.10.8.10">
    <property type="entry name" value="DNA helicase RuvA subunit, C-terminal domain"/>
    <property type="match status" value="1"/>
</dbReference>
<protein>
    <submittedName>
        <fullName evidence="3">UBA domain-containing protein</fullName>
    </submittedName>
</protein>
<dbReference type="OrthoDB" id="9450922at2759"/>
<evidence type="ECO:0000313" key="1">
    <source>
        <dbReference type="EMBL" id="VDN45774.1"/>
    </source>
</evidence>
<proteinExistence type="predicted"/>
<sequence length="88" mass="9672">MDFEICVCFSQAISSTEGGTTAPTTTAPTATSEQALMMLNLIRQMTGTNLNASTQPPEERYRTQMEQLVSMGFRNREANIQGISTDTF</sequence>
<reference evidence="3" key="1">
    <citation type="submission" date="2016-06" db="UniProtKB">
        <authorList>
            <consortium name="WormBaseParasite"/>
        </authorList>
    </citation>
    <scope>IDENTIFICATION</scope>
</reference>
<dbReference type="AlphaFoldDB" id="A0A183F051"/>
<evidence type="ECO:0000313" key="2">
    <source>
        <dbReference type="Proteomes" id="UP000271098"/>
    </source>
</evidence>
<dbReference type="InterPro" id="IPR009060">
    <property type="entry name" value="UBA-like_sf"/>
</dbReference>
<organism evidence="3">
    <name type="scientific">Gongylonema pulchrum</name>
    <dbReference type="NCBI Taxonomy" id="637853"/>
    <lineage>
        <taxon>Eukaryota</taxon>
        <taxon>Metazoa</taxon>
        <taxon>Ecdysozoa</taxon>
        <taxon>Nematoda</taxon>
        <taxon>Chromadorea</taxon>
        <taxon>Rhabditida</taxon>
        <taxon>Spirurina</taxon>
        <taxon>Spiruromorpha</taxon>
        <taxon>Spiruroidea</taxon>
        <taxon>Gongylonematidae</taxon>
        <taxon>Gongylonema</taxon>
    </lineage>
</organism>